<organism evidence="4 5">
    <name type="scientific">Corallococcus praedator</name>
    <dbReference type="NCBI Taxonomy" id="2316724"/>
    <lineage>
        <taxon>Bacteria</taxon>
        <taxon>Pseudomonadati</taxon>
        <taxon>Myxococcota</taxon>
        <taxon>Myxococcia</taxon>
        <taxon>Myxococcales</taxon>
        <taxon>Cystobacterineae</taxon>
        <taxon>Myxococcaceae</taxon>
        <taxon>Corallococcus</taxon>
    </lineage>
</organism>
<proteinExistence type="predicted"/>
<dbReference type="EMBL" id="RAWI01000075">
    <property type="protein sequence ID" value="RKI10376.1"/>
    <property type="molecule type" value="Genomic_DNA"/>
</dbReference>
<accession>A0ABX9QKY1</accession>
<sequence>MAMRVRACGVLLFLLASCATPAPRPNASAAGSLRLANLQKAATLPWRDDGRCVVREASQSWPLVVERCFQSLDTRRIHFRDTQRRCPVASADVVTLETMVGICLLTQPEIAVGAVLIIGAVVVAVAIQEQLNAYEFRWPYPEEGTAGETAEPATGTQSAEQQSLASRRPKPDGASSGQDWFPPGPPPSPEPHERRLECTPRPVPHLGGDALHNLCADKVPKNEFPGSDVLVNGKRFDALQLRQRLLWEVKTDNFDTYPTFLRTQVIENQLPELQRERTLAKACGFDFRIGVSSAAHRDALRDRDITLNVVVMDWC</sequence>
<evidence type="ECO:0000256" key="1">
    <source>
        <dbReference type="SAM" id="MobiDB-lite"/>
    </source>
</evidence>
<evidence type="ECO:0000259" key="3">
    <source>
        <dbReference type="Pfam" id="PF19829"/>
    </source>
</evidence>
<evidence type="ECO:0000256" key="2">
    <source>
        <dbReference type="SAM" id="SignalP"/>
    </source>
</evidence>
<comment type="caution">
    <text evidence="4">The sequence shown here is derived from an EMBL/GenBank/DDBJ whole genome shotgun (WGS) entry which is preliminary data.</text>
</comment>
<feature type="chain" id="PRO_5045463402" description="DUF6310 domain-containing protein" evidence="2">
    <location>
        <begin position="23"/>
        <end position="315"/>
    </location>
</feature>
<keyword evidence="5" id="KW-1185">Reference proteome</keyword>
<reference evidence="4 5" key="1">
    <citation type="submission" date="2018-09" db="EMBL/GenBank/DDBJ databases">
        <authorList>
            <person name="Livingstone P.G."/>
            <person name="Whitworth D.E."/>
        </authorList>
    </citation>
    <scope>NUCLEOTIDE SEQUENCE [LARGE SCALE GENOMIC DNA]</scope>
    <source>
        <strain evidence="4 5">CA031B</strain>
    </source>
</reference>
<feature type="signal peptide" evidence="2">
    <location>
        <begin position="1"/>
        <end position="22"/>
    </location>
</feature>
<dbReference type="InterPro" id="IPR046277">
    <property type="entry name" value="DUF6310"/>
</dbReference>
<evidence type="ECO:0000313" key="5">
    <source>
        <dbReference type="Proteomes" id="UP000278907"/>
    </source>
</evidence>
<dbReference type="Pfam" id="PF19829">
    <property type="entry name" value="DUF6310"/>
    <property type="match status" value="1"/>
</dbReference>
<evidence type="ECO:0000313" key="4">
    <source>
        <dbReference type="EMBL" id="RKI10376.1"/>
    </source>
</evidence>
<protein>
    <recommendedName>
        <fullName evidence="3">DUF6310 domain-containing protein</fullName>
    </recommendedName>
</protein>
<dbReference type="Proteomes" id="UP000278907">
    <property type="component" value="Unassembled WGS sequence"/>
</dbReference>
<gene>
    <name evidence="4" type="ORF">D7Y13_12735</name>
</gene>
<feature type="region of interest" description="Disordered" evidence="1">
    <location>
        <begin position="143"/>
        <end position="203"/>
    </location>
</feature>
<name>A0ABX9QKY1_9BACT</name>
<feature type="compositionally biased region" description="Low complexity" evidence="1">
    <location>
        <begin position="143"/>
        <end position="156"/>
    </location>
</feature>
<feature type="domain" description="DUF6310" evidence="3">
    <location>
        <begin position="192"/>
        <end position="315"/>
    </location>
</feature>
<dbReference type="PROSITE" id="PS51257">
    <property type="entry name" value="PROKAR_LIPOPROTEIN"/>
    <property type="match status" value="1"/>
</dbReference>
<keyword evidence="2" id="KW-0732">Signal</keyword>